<sequence length="298" mass="31135">MRAPPDAQAKGQDRGFELALLGLLALFWGSSYALIKVATTGFAPFTLVGLRCVLAALVLYGLMRWQGLRVPRDRASWRAFAIQAALATVTPFVLIAWGTQRVDAALAVILSCTSPIFAFFIGMALRKGDPATWKKGMGVVLGLLGVALIVGLQGLEGGSVPHMLALVLSGALFAMSGFTGLGFAGMNPLIPAFGAQVLGMCVLLPAGLLLEGLPQWPVPTRALVALLAFSVFCTAFASIIWFRLLRTLGVVATTSQAYLRVPVGAAIGVVFLGDSLQVSALIGMAAVMGGVALMTMRS</sequence>
<comment type="subcellular location">
    <subcellularLocation>
        <location evidence="1">Membrane</location>
        <topology evidence="1">Multi-pass membrane protein</topology>
    </subcellularLocation>
</comment>
<name>A0A437LWA1_9PROT</name>
<evidence type="ECO:0000256" key="2">
    <source>
        <dbReference type="ARBA" id="ARBA00022692"/>
    </source>
</evidence>
<gene>
    <name evidence="7" type="ORF">EOD42_24990</name>
</gene>
<proteinExistence type="predicted"/>
<feature type="transmembrane region" description="Helical" evidence="5">
    <location>
        <begin position="222"/>
        <end position="245"/>
    </location>
</feature>
<keyword evidence="8" id="KW-1185">Reference proteome</keyword>
<dbReference type="OrthoDB" id="9810556at2"/>
<keyword evidence="2 5" id="KW-0812">Transmembrane</keyword>
<comment type="caution">
    <text evidence="7">The sequence shown here is derived from an EMBL/GenBank/DDBJ whole genome shotgun (WGS) entry which is preliminary data.</text>
</comment>
<dbReference type="RefSeq" id="WP_127790335.1">
    <property type="nucleotide sequence ID" value="NZ_SACL01000017.1"/>
</dbReference>
<evidence type="ECO:0000256" key="1">
    <source>
        <dbReference type="ARBA" id="ARBA00004141"/>
    </source>
</evidence>
<feature type="domain" description="EamA" evidence="6">
    <location>
        <begin position="164"/>
        <end position="295"/>
    </location>
</feature>
<dbReference type="Pfam" id="PF00892">
    <property type="entry name" value="EamA"/>
    <property type="match status" value="2"/>
</dbReference>
<reference evidence="7 8" key="1">
    <citation type="submission" date="2019-01" db="EMBL/GenBank/DDBJ databases">
        <authorList>
            <person name="Chen W.-M."/>
        </authorList>
    </citation>
    <scope>NUCLEOTIDE SEQUENCE [LARGE SCALE GENOMIC DNA]</scope>
    <source>
        <strain evidence="7 8">CCP-6</strain>
    </source>
</reference>
<dbReference type="Proteomes" id="UP000282957">
    <property type="component" value="Unassembled WGS sequence"/>
</dbReference>
<accession>A0A437LWA1</accession>
<evidence type="ECO:0000256" key="5">
    <source>
        <dbReference type="SAM" id="Phobius"/>
    </source>
</evidence>
<evidence type="ECO:0000256" key="3">
    <source>
        <dbReference type="ARBA" id="ARBA00022989"/>
    </source>
</evidence>
<keyword evidence="4 5" id="KW-0472">Membrane</keyword>
<evidence type="ECO:0000256" key="4">
    <source>
        <dbReference type="ARBA" id="ARBA00023136"/>
    </source>
</evidence>
<organism evidence="7 8">
    <name type="scientific">Rhodovarius crocodyli</name>
    <dbReference type="NCBI Taxonomy" id="1979269"/>
    <lineage>
        <taxon>Bacteria</taxon>
        <taxon>Pseudomonadati</taxon>
        <taxon>Pseudomonadota</taxon>
        <taxon>Alphaproteobacteria</taxon>
        <taxon>Acetobacterales</taxon>
        <taxon>Roseomonadaceae</taxon>
        <taxon>Rhodovarius</taxon>
    </lineage>
</organism>
<feature type="transmembrane region" description="Helical" evidence="5">
    <location>
        <begin position="190"/>
        <end position="210"/>
    </location>
</feature>
<dbReference type="PANTHER" id="PTHR32322">
    <property type="entry name" value="INNER MEMBRANE TRANSPORTER"/>
    <property type="match status" value="1"/>
</dbReference>
<evidence type="ECO:0000313" key="8">
    <source>
        <dbReference type="Proteomes" id="UP000282957"/>
    </source>
</evidence>
<keyword evidence="3 5" id="KW-1133">Transmembrane helix</keyword>
<feature type="transmembrane region" description="Helical" evidence="5">
    <location>
        <begin position="43"/>
        <end position="63"/>
    </location>
</feature>
<feature type="transmembrane region" description="Helical" evidence="5">
    <location>
        <begin position="75"/>
        <end position="98"/>
    </location>
</feature>
<dbReference type="GO" id="GO:0016020">
    <property type="term" value="C:membrane"/>
    <property type="evidence" value="ECO:0007669"/>
    <property type="project" value="UniProtKB-SubCell"/>
</dbReference>
<dbReference type="SUPFAM" id="SSF103481">
    <property type="entry name" value="Multidrug resistance efflux transporter EmrE"/>
    <property type="match status" value="2"/>
</dbReference>
<protein>
    <submittedName>
        <fullName evidence="7">DMT family transporter</fullName>
    </submittedName>
</protein>
<dbReference type="EMBL" id="SACL01000017">
    <property type="protein sequence ID" value="RVT89656.1"/>
    <property type="molecule type" value="Genomic_DNA"/>
</dbReference>
<dbReference type="InterPro" id="IPR000620">
    <property type="entry name" value="EamA_dom"/>
</dbReference>
<feature type="domain" description="EamA" evidence="6">
    <location>
        <begin position="20"/>
        <end position="150"/>
    </location>
</feature>
<evidence type="ECO:0000259" key="6">
    <source>
        <dbReference type="Pfam" id="PF00892"/>
    </source>
</evidence>
<evidence type="ECO:0000313" key="7">
    <source>
        <dbReference type="EMBL" id="RVT89656.1"/>
    </source>
</evidence>
<feature type="transmembrane region" description="Helical" evidence="5">
    <location>
        <begin position="104"/>
        <end position="125"/>
    </location>
</feature>
<dbReference type="InterPro" id="IPR037185">
    <property type="entry name" value="EmrE-like"/>
</dbReference>
<dbReference type="AlphaFoldDB" id="A0A437LWA1"/>
<feature type="transmembrane region" description="Helical" evidence="5">
    <location>
        <begin position="161"/>
        <end position="183"/>
    </location>
</feature>
<dbReference type="PANTHER" id="PTHR32322:SF9">
    <property type="entry name" value="AMINO-ACID METABOLITE EFFLUX PUMP-RELATED"/>
    <property type="match status" value="1"/>
</dbReference>
<feature type="transmembrane region" description="Helical" evidence="5">
    <location>
        <begin position="137"/>
        <end position="155"/>
    </location>
</feature>
<dbReference type="InterPro" id="IPR050638">
    <property type="entry name" value="AA-Vitamin_Transporters"/>
</dbReference>